<dbReference type="InterPro" id="IPR036890">
    <property type="entry name" value="HATPase_C_sf"/>
</dbReference>
<dbReference type="EMBL" id="CP035107">
    <property type="protein sequence ID" value="QAR31230.1"/>
    <property type="molecule type" value="Genomic_DNA"/>
</dbReference>
<sequence length="489" mass="56280">MIKQGFLFNRISLRLRVFVSLIIIILFTVGTLGFLMFLHFNQTAETFHKNRLLRKEKTIIETIDYAITDYPEEVSEKNIVDVLKPKIFEFSDINDIHINLYDLKGNLTLTSEAKIAEERKRVPAQIMSILSLSNDRVEHIRTSDKETYITVYTYLYNINQRPIAILSLPYMHDDSFQKQEFFLLIERFSAVAAFVIFIGGLIAWWLSKSVTARIKEIAERLNKTHVVGHNKPIFYDSNDEVKVLVDSYNDMVLKLNEQSEQLLKIEREETWREAARQVAHELKNPLTPMRLQIQNFNRKFEAGNPDNKEKIDELCKGLLKQIDTITGIAEAFSDFAKMPVRKDESIDIVEEISLALEMFDDKFVKYTPEIESPLYINFDSSYLVRVITNLVKNALQAVPLGRTPEVKVKIRENNGNVNILVSDNGTGISDELIDRIFEPKFTTKSSGSGFGLAMVKKIVEEYGGNIRFRNNSHEGSTFIISLPLTPKKH</sequence>
<evidence type="ECO:0000256" key="2">
    <source>
        <dbReference type="ARBA" id="ARBA00012438"/>
    </source>
</evidence>
<dbReference type="CDD" id="cd00082">
    <property type="entry name" value="HisKA"/>
    <property type="match status" value="1"/>
</dbReference>
<dbReference type="SUPFAM" id="SSF47384">
    <property type="entry name" value="Homodimeric domain of signal transducing histidine kinase"/>
    <property type="match status" value="1"/>
</dbReference>
<name>A0A3R5UW88_ORNRH</name>
<evidence type="ECO:0000256" key="8">
    <source>
        <dbReference type="ARBA" id="ARBA00023012"/>
    </source>
</evidence>
<dbReference type="PANTHER" id="PTHR43065:SF10">
    <property type="entry name" value="PEROXIDE STRESS-ACTIVATED HISTIDINE KINASE MAK3"/>
    <property type="match status" value="1"/>
</dbReference>
<dbReference type="Gene3D" id="3.30.565.10">
    <property type="entry name" value="Histidine kinase-like ATPase, C-terminal domain"/>
    <property type="match status" value="1"/>
</dbReference>
<dbReference type="PROSITE" id="PS50109">
    <property type="entry name" value="HIS_KIN"/>
    <property type="match status" value="1"/>
</dbReference>
<evidence type="ECO:0000313" key="11">
    <source>
        <dbReference type="EMBL" id="QAR31230.1"/>
    </source>
</evidence>
<keyword evidence="3" id="KW-0597">Phosphoprotein</keyword>
<dbReference type="GO" id="GO:0000155">
    <property type="term" value="F:phosphorelay sensor kinase activity"/>
    <property type="evidence" value="ECO:0007669"/>
    <property type="project" value="InterPro"/>
</dbReference>
<comment type="catalytic activity">
    <reaction evidence="1">
        <text>ATP + protein L-histidine = ADP + protein N-phospho-L-histidine.</text>
        <dbReference type="EC" id="2.7.13.3"/>
    </reaction>
</comment>
<dbReference type="Proteomes" id="UP000287701">
    <property type="component" value="Chromosome"/>
</dbReference>
<evidence type="ECO:0000256" key="7">
    <source>
        <dbReference type="ARBA" id="ARBA00022840"/>
    </source>
</evidence>
<proteinExistence type="predicted"/>
<feature type="transmembrane region" description="Helical" evidence="9">
    <location>
        <begin position="17"/>
        <end position="40"/>
    </location>
</feature>
<dbReference type="InterPro" id="IPR005467">
    <property type="entry name" value="His_kinase_dom"/>
</dbReference>
<dbReference type="Pfam" id="PF02518">
    <property type="entry name" value="HATPase_c"/>
    <property type="match status" value="1"/>
</dbReference>
<evidence type="ECO:0000259" key="10">
    <source>
        <dbReference type="PROSITE" id="PS50109"/>
    </source>
</evidence>
<keyword evidence="6" id="KW-0418">Kinase</keyword>
<dbReference type="InterPro" id="IPR004358">
    <property type="entry name" value="Sig_transdc_His_kin-like_C"/>
</dbReference>
<feature type="domain" description="Histidine kinase" evidence="10">
    <location>
        <begin position="277"/>
        <end position="486"/>
    </location>
</feature>
<keyword evidence="9" id="KW-0812">Transmembrane</keyword>
<dbReference type="Gene3D" id="6.10.340.10">
    <property type="match status" value="1"/>
</dbReference>
<dbReference type="SUPFAM" id="SSF55874">
    <property type="entry name" value="ATPase domain of HSP90 chaperone/DNA topoisomerase II/histidine kinase"/>
    <property type="match status" value="1"/>
</dbReference>
<dbReference type="OrthoDB" id="9776727at2"/>
<dbReference type="InterPro" id="IPR003594">
    <property type="entry name" value="HATPase_dom"/>
</dbReference>
<keyword evidence="9" id="KW-1133">Transmembrane helix</keyword>
<dbReference type="PRINTS" id="PR00344">
    <property type="entry name" value="BCTRLSENSOR"/>
</dbReference>
<keyword evidence="8" id="KW-0902">Two-component regulatory system</keyword>
<dbReference type="InterPro" id="IPR036097">
    <property type="entry name" value="HisK_dim/P_sf"/>
</dbReference>
<dbReference type="CDD" id="cd00075">
    <property type="entry name" value="HATPase"/>
    <property type="match status" value="1"/>
</dbReference>
<dbReference type="InterPro" id="IPR003661">
    <property type="entry name" value="HisK_dim/P_dom"/>
</dbReference>
<evidence type="ECO:0000256" key="9">
    <source>
        <dbReference type="SAM" id="Phobius"/>
    </source>
</evidence>
<reference evidence="11 12" key="1">
    <citation type="submission" date="2019-01" db="EMBL/GenBank/DDBJ databases">
        <title>Whole Genome of Ornithobacterium rhinotracheale FARPER-174b.</title>
        <authorList>
            <person name="Tataje-Lavanda L.A."/>
            <person name="Montalvan A."/>
            <person name="Montesinos R."/>
            <person name="Zimic M."/>
            <person name="Fernandez-Sanchez M."/>
            <person name="Fernandez-Diaz M."/>
        </authorList>
    </citation>
    <scope>NUCLEOTIDE SEQUENCE [LARGE SCALE GENOMIC DNA]</scope>
    <source>
        <strain evidence="11 12">FARPER-174b</strain>
    </source>
</reference>
<evidence type="ECO:0000313" key="12">
    <source>
        <dbReference type="Proteomes" id="UP000287701"/>
    </source>
</evidence>
<evidence type="ECO:0000256" key="5">
    <source>
        <dbReference type="ARBA" id="ARBA00022741"/>
    </source>
</evidence>
<dbReference type="EC" id="2.7.13.3" evidence="2"/>
<dbReference type="Gene3D" id="1.10.287.130">
    <property type="match status" value="1"/>
</dbReference>
<organism evidence="11 12">
    <name type="scientific">Ornithobacterium rhinotracheale</name>
    <dbReference type="NCBI Taxonomy" id="28251"/>
    <lineage>
        <taxon>Bacteria</taxon>
        <taxon>Pseudomonadati</taxon>
        <taxon>Bacteroidota</taxon>
        <taxon>Flavobacteriia</taxon>
        <taxon>Flavobacteriales</taxon>
        <taxon>Weeksellaceae</taxon>
        <taxon>Ornithobacterium</taxon>
    </lineage>
</organism>
<keyword evidence="7" id="KW-0067">ATP-binding</keyword>
<keyword evidence="5" id="KW-0547">Nucleotide-binding</keyword>
<evidence type="ECO:0000256" key="1">
    <source>
        <dbReference type="ARBA" id="ARBA00000085"/>
    </source>
</evidence>
<evidence type="ECO:0000256" key="4">
    <source>
        <dbReference type="ARBA" id="ARBA00022679"/>
    </source>
</evidence>
<keyword evidence="9" id="KW-0472">Membrane</keyword>
<dbReference type="PANTHER" id="PTHR43065">
    <property type="entry name" value="SENSOR HISTIDINE KINASE"/>
    <property type="match status" value="1"/>
</dbReference>
<keyword evidence="4" id="KW-0808">Transferase</keyword>
<dbReference type="GO" id="GO:0005524">
    <property type="term" value="F:ATP binding"/>
    <property type="evidence" value="ECO:0007669"/>
    <property type="project" value="UniProtKB-KW"/>
</dbReference>
<dbReference type="AlphaFoldDB" id="A0A3R5UW88"/>
<evidence type="ECO:0000256" key="3">
    <source>
        <dbReference type="ARBA" id="ARBA00022553"/>
    </source>
</evidence>
<protein>
    <recommendedName>
        <fullName evidence="2">histidine kinase</fullName>
        <ecNumber evidence="2">2.7.13.3</ecNumber>
    </recommendedName>
</protein>
<feature type="transmembrane region" description="Helical" evidence="9">
    <location>
        <begin position="181"/>
        <end position="206"/>
    </location>
</feature>
<gene>
    <name evidence="11" type="ORF">EQP59_07710</name>
</gene>
<accession>A0A3R5UW88</accession>
<dbReference type="SMART" id="SM00387">
    <property type="entry name" value="HATPase_c"/>
    <property type="match status" value="1"/>
</dbReference>
<evidence type="ECO:0000256" key="6">
    <source>
        <dbReference type="ARBA" id="ARBA00022777"/>
    </source>
</evidence>